<dbReference type="PROSITE" id="PS50181">
    <property type="entry name" value="FBOX"/>
    <property type="match status" value="1"/>
</dbReference>
<keyword evidence="3" id="KW-1185">Reference proteome</keyword>
<gene>
    <name evidence="2" type="ORF">BJ878DRAFT_119842</name>
</gene>
<proteinExistence type="predicted"/>
<reference evidence="2" key="1">
    <citation type="journal article" date="2021" name="IMA Fungus">
        <title>Genomic characterization of three marine fungi, including Emericellopsis atlantica sp. nov. with signatures of a generalist lifestyle and marine biomass degradation.</title>
        <authorList>
            <person name="Hagestad O.C."/>
            <person name="Hou L."/>
            <person name="Andersen J.H."/>
            <person name="Hansen E.H."/>
            <person name="Altermark B."/>
            <person name="Li C."/>
            <person name="Kuhnert E."/>
            <person name="Cox R.J."/>
            <person name="Crous P.W."/>
            <person name="Spatafora J.W."/>
            <person name="Lail K."/>
            <person name="Amirebrahimi M."/>
            <person name="Lipzen A."/>
            <person name="Pangilinan J."/>
            <person name="Andreopoulos W."/>
            <person name="Hayes R.D."/>
            <person name="Ng V."/>
            <person name="Grigoriev I.V."/>
            <person name="Jackson S.A."/>
            <person name="Sutton T.D.S."/>
            <person name="Dobson A.D.W."/>
            <person name="Rama T."/>
        </authorList>
    </citation>
    <scope>NUCLEOTIDE SEQUENCE</scope>
    <source>
        <strain evidence="2">TRa3180A</strain>
    </source>
</reference>
<dbReference type="OrthoDB" id="3445164at2759"/>
<accession>A0A9P7Z0X2</accession>
<organism evidence="2 3">
    <name type="scientific">Calycina marina</name>
    <dbReference type="NCBI Taxonomy" id="1763456"/>
    <lineage>
        <taxon>Eukaryota</taxon>
        <taxon>Fungi</taxon>
        <taxon>Dikarya</taxon>
        <taxon>Ascomycota</taxon>
        <taxon>Pezizomycotina</taxon>
        <taxon>Leotiomycetes</taxon>
        <taxon>Helotiales</taxon>
        <taxon>Pezizellaceae</taxon>
        <taxon>Calycina</taxon>
    </lineage>
</organism>
<evidence type="ECO:0000259" key="1">
    <source>
        <dbReference type="PROSITE" id="PS50181"/>
    </source>
</evidence>
<dbReference type="InterPro" id="IPR036047">
    <property type="entry name" value="F-box-like_dom_sf"/>
</dbReference>
<feature type="domain" description="F-box" evidence="1">
    <location>
        <begin position="69"/>
        <end position="119"/>
    </location>
</feature>
<comment type="caution">
    <text evidence="2">The sequence shown here is derived from an EMBL/GenBank/DDBJ whole genome shotgun (WGS) entry which is preliminary data.</text>
</comment>
<dbReference type="InterPro" id="IPR001810">
    <property type="entry name" value="F-box_dom"/>
</dbReference>
<name>A0A9P7Z0X2_9HELO</name>
<protein>
    <recommendedName>
        <fullName evidence="1">F-box domain-containing protein</fullName>
    </recommendedName>
</protein>
<dbReference type="Proteomes" id="UP000887226">
    <property type="component" value="Unassembled WGS sequence"/>
</dbReference>
<sequence length="228" mass="27292">MSTHHFTSYSLRDLFRMGFSAKRHRLGRTSKKPKRDSYQPRYAHRTTYSDQDVYHYPEYSKPSYSSSRKHHLTSLPPEIQLEIFDTLDPVSSTCLGLTSKQFYPIHRSTHQHVPLYQQTTSHGMSLCCLLKDWAPNDMILDARSGKLVSSERYRDLGRDRIRREKEKDRRVGWEREYREGGSREDKRRYGVGHCLHPAYESFYEVGAPRLRRKRRLERRDLWYGGRRY</sequence>
<dbReference type="SUPFAM" id="SSF81383">
    <property type="entry name" value="F-box domain"/>
    <property type="match status" value="1"/>
</dbReference>
<evidence type="ECO:0000313" key="3">
    <source>
        <dbReference type="Proteomes" id="UP000887226"/>
    </source>
</evidence>
<dbReference type="Pfam" id="PF00646">
    <property type="entry name" value="F-box"/>
    <property type="match status" value="1"/>
</dbReference>
<evidence type="ECO:0000313" key="2">
    <source>
        <dbReference type="EMBL" id="KAG9243384.1"/>
    </source>
</evidence>
<dbReference type="EMBL" id="MU253982">
    <property type="protein sequence ID" value="KAG9243384.1"/>
    <property type="molecule type" value="Genomic_DNA"/>
</dbReference>
<dbReference type="AlphaFoldDB" id="A0A9P7Z0X2"/>